<dbReference type="EMBL" id="BAAAUX010000011">
    <property type="protein sequence ID" value="GAA2787236.1"/>
    <property type="molecule type" value="Genomic_DNA"/>
</dbReference>
<dbReference type="PANTHER" id="PTHR43798:SF33">
    <property type="entry name" value="HYDROLASE, PUTATIVE (AFU_ORTHOLOGUE AFUA_2G14860)-RELATED"/>
    <property type="match status" value="1"/>
</dbReference>
<dbReference type="Proteomes" id="UP001500979">
    <property type="component" value="Unassembled WGS sequence"/>
</dbReference>
<feature type="domain" description="AB hydrolase-1" evidence="1">
    <location>
        <begin position="2"/>
        <end position="52"/>
    </location>
</feature>
<proteinExistence type="predicted"/>
<dbReference type="Gene3D" id="3.40.50.1820">
    <property type="entry name" value="alpha/beta hydrolase"/>
    <property type="match status" value="1"/>
</dbReference>
<dbReference type="InterPro" id="IPR029058">
    <property type="entry name" value="AB_hydrolase_fold"/>
</dbReference>
<dbReference type="PANTHER" id="PTHR43798">
    <property type="entry name" value="MONOACYLGLYCEROL LIPASE"/>
    <property type="match status" value="1"/>
</dbReference>
<keyword evidence="3" id="KW-1185">Reference proteome</keyword>
<name>A0ABN3VAS1_9PSEU</name>
<reference evidence="2 3" key="1">
    <citation type="journal article" date="2019" name="Int. J. Syst. Evol. Microbiol.">
        <title>The Global Catalogue of Microorganisms (GCM) 10K type strain sequencing project: providing services to taxonomists for standard genome sequencing and annotation.</title>
        <authorList>
            <consortium name="The Broad Institute Genomics Platform"/>
            <consortium name="The Broad Institute Genome Sequencing Center for Infectious Disease"/>
            <person name="Wu L."/>
            <person name="Ma J."/>
        </authorList>
    </citation>
    <scope>NUCLEOTIDE SEQUENCE [LARGE SCALE GENOMIC DNA]</scope>
    <source>
        <strain evidence="2 3">JCM 9383</strain>
    </source>
</reference>
<dbReference type="Pfam" id="PF12697">
    <property type="entry name" value="Abhydrolase_6"/>
    <property type="match status" value="1"/>
</dbReference>
<dbReference type="InterPro" id="IPR050266">
    <property type="entry name" value="AB_hydrolase_sf"/>
</dbReference>
<sequence length="61" mass="6616">MRAPTLVIWGQQDQFDASWQAGELARRIPGAAARVFPGCGHSVHEDCPAEVNPVLADFLGR</sequence>
<dbReference type="InterPro" id="IPR000073">
    <property type="entry name" value="AB_hydrolase_1"/>
</dbReference>
<evidence type="ECO:0000313" key="3">
    <source>
        <dbReference type="Proteomes" id="UP001500979"/>
    </source>
</evidence>
<evidence type="ECO:0000313" key="2">
    <source>
        <dbReference type="EMBL" id="GAA2787236.1"/>
    </source>
</evidence>
<comment type="caution">
    <text evidence="2">The sequence shown here is derived from an EMBL/GenBank/DDBJ whole genome shotgun (WGS) entry which is preliminary data.</text>
</comment>
<dbReference type="RefSeq" id="WP_344679480.1">
    <property type="nucleotide sequence ID" value="NZ_BAAAUX010000011.1"/>
</dbReference>
<protein>
    <recommendedName>
        <fullName evidence="1">AB hydrolase-1 domain-containing protein</fullName>
    </recommendedName>
</protein>
<organism evidence="2 3">
    <name type="scientific">Saccharopolyspora taberi</name>
    <dbReference type="NCBI Taxonomy" id="60895"/>
    <lineage>
        <taxon>Bacteria</taxon>
        <taxon>Bacillati</taxon>
        <taxon>Actinomycetota</taxon>
        <taxon>Actinomycetes</taxon>
        <taxon>Pseudonocardiales</taxon>
        <taxon>Pseudonocardiaceae</taxon>
        <taxon>Saccharopolyspora</taxon>
    </lineage>
</organism>
<dbReference type="SUPFAM" id="SSF53474">
    <property type="entry name" value="alpha/beta-Hydrolases"/>
    <property type="match status" value="1"/>
</dbReference>
<accession>A0ABN3VAS1</accession>
<evidence type="ECO:0000259" key="1">
    <source>
        <dbReference type="Pfam" id="PF12697"/>
    </source>
</evidence>
<gene>
    <name evidence="2" type="ORF">GCM10010470_22090</name>
</gene>